<feature type="non-terminal residue" evidence="2">
    <location>
        <position position="1"/>
    </location>
</feature>
<protein>
    <submittedName>
        <fullName evidence="2">Uncharacterized protein</fullName>
    </submittedName>
</protein>
<feature type="non-terminal residue" evidence="2">
    <location>
        <position position="39"/>
    </location>
</feature>
<evidence type="ECO:0000313" key="2">
    <source>
        <dbReference type="EMBL" id="CAA9415475.1"/>
    </source>
</evidence>
<accession>A0A6J4PGR6</accession>
<proteinExistence type="predicted"/>
<gene>
    <name evidence="2" type="ORF">AVDCRST_MAG55-1636</name>
</gene>
<feature type="compositionally biased region" description="Pro residues" evidence="1">
    <location>
        <begin position="28"/>
        <end position="39"/>
    </location>
</feature>
<organism evidence="2">
    <name type="scientific">uncultured Rubrobacteraceae bacterium</name>
    <dbReference type="NCBI Taxonomy" id="349277"/>
    <lineage>
        <taxon>Bacteria</taxon>
        <taxon>Bacillati</taxon>
        <taxon>Actinomycetota</taxon>
        <taxon>Rubrobacteria</taxon>
        <taxon>Rubrobacterales</taxon>
        <taxon>Rubrobacteraceae</taxon>
        <taxon>environmental samples</taxon>
    </lineage>
</organism>
<dbReference type="EMBL" id="CADCUZ010000069">
    <property type="protein sequence ID" value="CAA9415475.1"/>
    <property type="molecule type" value="Genomic_DNA"/>
</dbReference>
<evidence type="ECO:0000256" key="1">
    <source>
        <dbReference type="SAM" id="MobiDB-lite"/>
    </source>
</evidence>
<reference evidence="2" key="1">
    <citation type="submission" date="2020-02" db="EMBL/GenBank/DDBJ databases">
        <authorList>
            <person name="Meier V. D."/>
        </authorList>
    </citation>
    <scope>NUCLEOTIDE SEQUENCE</scope>
    <source>
        <strain evidence="2">AVDCRST_MAG55</strain>
    </source>
</reference>
<feature type="region of interest" description="Disordered" evidence="1">
    <location>
        <begin position="20"/>
        <end position="39"/>
    </location>
</feature>
<dbReference type="AlphaFoldDB" id="A0A6J4PGR6"/>
<name>A0A6J4PGR6_9ACTN</name>
<sequence length="39" mass="4155">WVLSLTRGFYPLVDEINVSGLGTSSSPASPPSTPVPRLR</sequence>